<comment type="caution">
    <text evidence="1">The sequence shown here is derived from an EMBL/GenBank/DDBJ whole genome shotgun (WGS) entry which is preliminary data.</text>
</comment>
<reference evidence="1 2" key="1">
    <citation type="submission" date="2019-07" db="EMBL/GenBank/DDBJ databases">
        <title>Whole genome shotgun sequence of Reyranella soli NBRC 108950.</title>
        <authorList>
            <person name="Hosoyama A."/>
            <person name="Uohara A."/>
            <person name="Ohji S."/>
            <person name="Ichikawa N."/>
        </authorList>
    </citation>
    <scope>NUCLEOTIDE SEQUENCE [LARGE SCALE GENOMIC DNA]</scope>
    <source>
        <strain evidence="1 2">NBRC 108950</strain>
    </source>
</reference>
<dbReference type="RefSeq" id="WP_147154379.1">
    <property type="nucleotide sequence ID" value="NZ_BKAJ01000115.1"/>
</dbReference>
<protein>
    <submittedName>
        <fullName evidence="1">Uncharacterized protein</fullName>
    </submittedName>
</protein>
<dbReference type="OrthoDB" id="2882430at2"/>
<dbReference type="EMBL" id="BKAJ01000115">
    <property type="protein sequence ID" value="GEP59011.1"/>
    <property type="molecule type" value="Genomic_DNA"/>
</dbReference>
<accession>A0A512NJ82</accession>
<evidence type="ECO:0000313" key="1">
    <source>
        <dbReference type="EMBL" id="GEP59011.1"/>
    </source>
</evidence>
<dbReference type="AlphaFoldDB" id="A0A512NJ82"/>
<evidence type="ECO:0000313" key="2">
    <source>
        <dbReference type="Proteomes" id="UP000321058"/>
    </source>
</evidence>
<proteinExistence type="predicted"/>
<keyword evidence="2" id="KW-1185">Reference proteome</keyword>
<sequence length="99" mass="11710">MPMHLTILDLYRVKPEFMPPDLQRYQVYVRPGELEKYADPAKWDYVGRTFHPNRLQAGDVMRQGYCERKIRAGIDLEKMAKLFYTHPTSIAARERQHAS</sequence>
<dbReference type="Proteomes" id="UP000321058">
    <property type="component" value="Unassembled WGS sequence"/>
</dbReference>
<name>A0A512NJ82_9HYPH</name>
<organism evidence="1 2">
    <name type="scientific">Reyranella soli</name>
    <dbReference type="NCBI Taxonomy" id="1230389"/>
    <lineage>
        <taxon>Bacteria</taxon>
        <taxon>Pseudomonadati</taxon>
        <taxon>Pseudomonadota</taxon>
        <taxon>Alphaproteobacteria</taxon>
        <taxon>Hyphomicrobiales</taxon>
        <taxon>Reyranellaceae</taxon>
        <taxon>Reyranella</taxon>
    </lineage>
</organism>
<gene>
    <name evidence="1" type="ORF">RSO01_61770</name>
</gene>